<protein>
    <submittedName>
        <fullName evidence="2">Uncharacterized protein</fullName>
    </submittedName>
</protein>
<organism evidence="2 3">
    <name type="scientific">Digitaria exilis</name>
    <dbReference type="NCBI Taxonomy" id="1010633"/>
    <lineage>
        <taxon>Eukaryota</taxon>
        <taxon>Viridiplantae</taxon>
        <taxon>Streptophyta</taxon>
        <taxon>Embryophyta</taxon>
        <taxon>Tracheophyta</taxon>
        <taxon>Spermatophyta</taxon>
        <taxon>Magnoliopsida</taxon>
        <taxon>Liliopsida</taxon>
        <taxon>Poales</taxon>
        <taxon>Poaceae</taxon>
        <taxon>PACMAD clade</taxon>
        <taxon>Panicoideae</taxon>
        <taxon>Panicodae</taxon>
        <taxon>Paniceae</taxon>
        <taxon>Anthephorinae</taxon>
        <taxon>Digitaria</taxon>
    </lineage>
</organism>
<comment type="caution">
    <text evidence="2">The sequence shown here is derived from an EMBL/GenBank/DDBJ whole genome shotgun (WGS) entry which is preliminary data.</text>
</comment>
<gene>
    <name evidence="2" type="ORF">HU200_033122</name>
</gene>
<dbReference type="PANTHER" id="PTHR35316:SF1">
    <property type="entry name" value="28S RIBOSOMAL S34 PROTEIN"/>
    <property type="match status" value="1"/>
</dbReference>
<accession>A0A835BLI5</accession>
<dbReference type="EMBL" id="JACEFO010001795">
    <property type="protein sequence ID" value="KAF8701804.1"/>
    <property type="molecule type" value="Genomic_DNA"/>
</dbReference>
<dbReference type="PANTHER" id="PTHR35316">
    <property type="entry name" value="28S RIBOSOMAL S34 PROTEIN"/>
    <property type="match status" value="1"/>
</dbReference>
<reference evidence="2" key="1">
    <citation type="submission" date="2020-07" db="EMBL/GenBank/DDBJ databases">
        <title>Genome sequence and genetic diversity analysis of an under-domesticated orphan crop, white fonio (Digitaria exilis).</title>
        <authorList>
            <person name="Bennetzen J.L."/>
            <person name="Chen S."/>
            <person name="Ma X."/>
            <person name="Wang X."/>
            <person name="Yssel A.E.J."/>
            <person name="Chaluvadi S.R."/>
            <person name="Johnson M."/>
            <person name="Gangashetty P."/>
            <person name="Hamidou F."/>
            <person name="Sanogo M.D."/>
            <person name="Zwaenepoel A."/>
            <person name="Wallace J."/>
            <person name="Van De Peer Y."/>
            <person name="Van Deynze A."/>
        </authorList>
    </citation>
    <scope>NUCLEOTIDE SEQUENCE</scope>
    <source>
        <tissue evidence="2">Leaves</tissue>
    </source>
</reference>
<evidence type="ECO:0000313" key="2">
    <source>
        <dbReference type="EMBL" id="KAF8701804.1"/>
    </source>
</evidence>
<sequence length="242" mass="26658">MAVPASLRPPHRLPSPLPKTSQNSRSTTPAATRAATFTGRDKMSLVQRARITFLLQRALSTSAAPAAEGAAPAAEAVAKEAKKRKKKNLFDVVQFLPSWGVGYKVAKTTWRDVCYQITKINLYKVIHAPPSPMVGMGRRGGFGTRQVSPCHTQTLAVFLRCSWDMLNDVGAHHLIVQFLSEKHIHDSFEDLFAWFLTESLAGVQAADTPIRISGVNKRGWKYINESQKKLQDAPKVEAPVNA</sequence>
<feature type="region of interest" description="Disordered" evidence="1">
    <location>
        <begin position="1"/>
        <end position="32"/>
    </location>
</feature>
<evidence type="ECO:0000313" key="3">
    <source>
        <dbReference type="Proteomes" id="UP000636709"/>
    </source>
</evidence>
<evidence type="ECO:0000256" key="1">
    <source>
        <dbReference type="SAM" id="MobiDB-lite"/>
    </source>
</evidence>
<dbReference type="Proteomes" id="UP000636709">
    <property type="component" value="Unassembled WGS sequence"/>
</dbReference>
<name>A0A835BLI5_9POAL</name>
<proteinExistence type="predicted"/>
<keyword evidence="3" id="KW-1185">Reference proteome</keyword>
<dbReference type="AlphaFoldDB" id="A0A835BLI5"/>
<dbReference type="OrthoDB" id="16434at2759"/>